<sequence length="362" mass="40346">MEDINAFNSLGTLSQANKVLQARLAVLGERKDLHELKDIFERYAIASEVGLSLLHKHFTIEKGEVVVEFGHVSTPWPVPLNGKVAGGYVVPRSWRFVSGKLVPYEFGFNHPAQSEYKEYELPAGFVEEVATFLSDTDLEDVLGICAIGTAEVEGRIEMNRGRVNFTVPPSKPEDMDVRIVPEHAPSVWAFDCKTGLKDTTMTLARVCWSKMEFDICPGKLTAAATKGKEILPVSFDMVSEYSAPINGMPTRLPMVEVADIAAKIRPEKDLSTREAINARRLMVAPDPRVIMQKPTTSVERFDDKPTMIDPTQRSRALEAEMDRSRVNDPTRITLETNELASGKRTKNTRDDTIALREKISPA</sequence>
<comment type="caution">
    <text evidence="1">The sequence shown here is derived from an EMBL/GenBank/DDBJ whole genome shotgun (WGS) entry which is preliminary data.</text>
</comment>
<name>A0ACC2JXR0_9PEZI</name>
<keyword evidence="2" id="KW-1185">Reference proteome</keyword>
<organism evidence="1 2">
    <name type="scientific">Lasiodiplodia mahajangana</name>
    <dbReference type="NCBI Taxonomy" id="1108764"/>
    <lineage>
        <taxon>Eukaryota</taxon>
        <taxon>Fungi</taxon>
        <taxon>Dikarya</taxon>
        <taxon>Ascomycota</taxon>
        <taxon>Pezizomycotina</taxon>
        <taxon>Dothideomycetes</taxon>
        <taxon>Dothideomycetes incertae sedis</taxon>
        <taxon>Botryosphaeriales</taxon>
        <taxon>Botryosphaeriaceae</taxon>
        <taxon>Lasiodiplodia</taxon>
    </lineage>
</organism>
<reference evidence="1" key="1">
    <citation type="submission" date="2022-12" db="EMBL/GenBank/DDBJ databases">
        <title>Genome Sequence of Lasiodiplodia mahajangana.</title>
        <authorList>
            <person name="Buettner E."/>
        </authorList>
    </citation>
    <scope>NUCLEOTIDE SEQUENCE</scope>
    <source>
        <strain evidence="1">VT137</strain>
    </source>
</reference>
<dbReference type="EMBL" id="JAPUUL010000159">
    <property type="protein sequence ID" value="KAJ8132244.1"/>
    <property type="molecule type" value="Genomic_DNA"/>
</dbReference>
<evidence type="ECO:0000313" key="1">
    <source>
        <dbReference type="EMBL" id="KAJ8132244.1"/>
    </source>
</evidence>
<proteinExistence type="predicted"/>
<gene>
    <name evidence="1" type="ORF">O1611_g1378</name>
</gene>
<accession>A0ACC2JXR0</accession>
<protein>
    <submittedName>
        <fullName evidence="1">Uncharacterized protein</fullName>
    </submittedName>
</protein>
<evidence type="ECO:0000313" key="2">
    <source>
        <dbReference type="Proteomes" id="UP001153332"/>
    </source>
</evidence>
<dbReference type="Proteomes" id="UP001153332">
    <property type="component" value="Unassembled WGS sequence"/>
</dbReference>